<evidence type="ECO:0000313" key="8">
    <source>
        <dbReference type="Proteomes" id="UP000504637"/>
    </source>
</evidence>
<keyword evidence="2" id="KW-0479">Metal-binding</keyword>
<reference evidence="9" key="1">
    <citation type="submission" date="2020-01" db="EMBL/GenBank/DDBJ databases">
        <authorList>
            <consortium name="DOE Joint Genome Institute"/>
            <person name="Haridas S."/>
            <person name="Albert R."/>
            <person name="Binder M."/>
            <person name="Bloem J."/>
            <person name="Labutti K."/>
            <person name="Salamov A."/>
            <person name="Andreopoulos B."/>
            <person name="Baker S.E."/>
            <person name="Barry K."/>
            <person name="Bills G."/>
            <person name="Bluhm B.H."/>
            <person name="Cannon C."/>
            <person name="Castanera R."/>
            <person name="Culley D.E."/>
            <person name="Daum C."/>
            <person name="Ezra D."/>
            <person name="Gonzalez J.B."/>
            <person name="Henrissat B."/>
            <person name="Kuo A."/>
            <person name="Liang C."/>
            <person name="Lipzen A."/>
            <person name="Lutzoni F."/>
            <person name="Magnuson J."/>
            <person name="Mondo S."/>
            <person name="Nolan M."/>
            <person name="Ohm R."/>
            <person name="Pangilinan J."/>
            <person name="Park H.-J."/>
            <person name="Ramirez L."/>
            <person name="Alfaro M."/>
            <person name="Sun H."/>
            <person name="Tritt A."/>
            <person name="Yoshinaga Y."/>
            <person name="Zwiers L.-H."/>
            <person name="Turgeon B.G."/>
            <person name="Goodwin S.B."/>
            <person name="Spatafora J.W."/>
            <person name="Crous P.W."/>
            <person name="Grigoriev I.V."/>
        </authorList>
    </citation>
    <scope>NUCLEOTIDE SEQUENCE</scope>
    <source>
        <strain evidence="9">CBS 342.82</strain>
    </source>
</reference>
<dbReference type="PROSITE" id="PS00080">
    <property type="entry name" value="MULTICOPPER_OXIDASE2"/>
    <property type="match status" value="1"/>
</dbReference>
<keyword evidence="4" id="KW-0186">Copper</keyword>
<dbReference type="Proteomes" id="UP000504637">
    <property type="component" value="Unplaced"/>
</dbReference>
<organism evidence="9">
    <name type="scientific">Dissoconium aciculare CBS 342.82</name>
    <dbReference type="NCBI Taxonomy" id="1314786"/>
    <lineage>
        <taxon>Eukaryota</taxon>
        <taxon>Fungi</taxon>
        <taxon>Dikarya</taxon>
        <taxon>Ascomycota</taxon>
        <taxon>Pezizomycotina</taxon>
        <taxon>Dothideomycetes</taxon>
        <taxon>Dothideomycetidae</taxon>
        <taxon>Mycosphaerellales</taxon>
        <taxon>Dissoconiaceae</taxon>
        <taxon>Dissoconium</taxon>
    </lineage>
</organism>
<sequence>GDSVLGSLCQPHFPHWLGDSQGKPYTSAPWGERTPRTADATVDSDIPRTGVTRRYEFTISRGHVWADGVKRDAMLVNNQFPGPAIEANWGDEIEVIVHNNISAPMEGTAMHYHGFLQRGSNWMDGVPSVSQCPIAPGASFTYRFTAQLYGTSFYHAHYSAQYTAGVAGPIIIHGPSQLPYDIDIGPVMLTDWFHIPYFSIVKDVVGTDMTKLPPKSDSLLINGRGRFDCAEPSYSSSSDWVGSNIASNQTWECVDGAELSKFRFQSGKIHRLRLINHGADGVQKFSIDGHKMTVIATDYVPTVPYTTETVTLGVAQRTDVLVQALDTPGATYWMRARTPGGSSMGGSAHAEVLAAIYYDGADPSLIPASQGVKQDAGCENEPLEITQPEYVIAPSGDAYQQNLVLGLERNSSGNFEWLINGQTFRANFNSPSLYLAADGNTTYPDPEWNMFNFGQNKSIILNVTNATPYTHPFHLHGHNFFVLNIGSAGTTWDGSIVNPGNPMRRDTVIIPPLGWAAFSFESDNPGIWPFHCHVAWHLSGGLAMNIMTRPNDIPKIPRGMEESTCTAWNAYTDRNTVDQIDAGS</sequence>
<dbReference type="Gene3D" id="2.60.40.420">
    <property type="entry name" value="Cupredoxins - blue copper proteins"/>
    <property type="match status" value="3"/>
</dbReference>
<evidence type="ECO:0000259" key="7">
    <source>
        <dbReference type="Pfam" id="PF07732"/>
    </source>
</evidence>
<dbReference type="GeneID" id="54359431"/>
<dbReference type="CDD" id="cd13880">
    <property type="entry name" value="CuRO_2_MaLCC_like"/>
    <property type="match status" value="1"/>
</dbReference>
<dbReference type="PANTHER" id="PTHR11709">
    <property type="entry name" value="MULTI-COPPER OXIDASE"/>
    <property type="match status" value="1"/>
</dbReference>
<dbReference type="GO" id="GO:0005507">
    <property type="term" value="F:copper ion binding"/>
    <property type="evidence" value="ECO:0007669"/>
    <property type="project" value="InterPro"/>
</dbReference>
<dbReference type="InterPro" id="IPR008972">
    <property type="entry name" value="Cupredoxin"/>
</dbReference>
<dbReference type="InterPro" id="IPR045087">
    <property type="entry name" value="Cu-oxidase_fam"/>
</dbReference>
<feature type="domain" description="Plastocyanin-like" evidence="6">
    <location>
        <begin position="432"/>
        <end position="551"/>
    </location>
</feature>
<evidence type="ECO:0000256" key="3">
    <source>
        <dbReference type="ARBA" id="ARBA00023002"/>
    </source>
</evidence>
<dbReference type="AlphaFoldDB" id="A0A6J3M284"/>
<evidence type="ECO:0000256" key="1">
    <source>
        <dbReference type="ARBA" id="ARBA00010609"/>
    </source>
</evidence>
<dbReference type="InterPro" id="IPR011706">
    <property type="entry name" value="Cu-oxidase_C"/>
</dbReference>
<dbReference type="SUPFAM" id="SSF49503">
    <property type="entry name" value="Cupredoxins"/>
    <property type="match status" value="3"/>
</dbReference>
<evidence type="ECO:0000256" key="2">
    <source>
        <dbReference type="ARBA" id="ARBA00022723"/>
    </source>
</evidence>
<dbReference type="InterPro" id="IPR033138">
    <property type="entry name" value="Cu_oxidase_CS"/>
</dbReference>
<evidence type="ECO:0000259" key="5">
    <source>
        <dbReference type="Pfam" id="PF00394"/>
    </source>
</evidence>
<dbReference type="Pfam" id="PF00394">
    <property type="entry name" value="Cu-oxidase"/>
    <property type="match status" value="1"/>
</dbReference>
<dbReference type="InterPro" id="IPR002355">
    <property type="entry name" value="Cu_oxidase_Cu_BS"/>
</dbReference>
<feature type="non-terminal residue" evidence="9">
    <location>
        <position position="1"/>
    </location>
</feature>
<feature type="domain" description="Plastocyanin-like" evidence="5">
    <location>
        <begin position="186"/>
        <end position="340"/>
    </location>
</feature>
<evidence type="ECO:0000259" key="6">
    <source>
        <dbReference type="Pfam" id="PF07731"/>
    </source>
</evidence>
<dbReference type="RefSeq" id="XP_033458073.1">
    <property type="nucleotide sequence ID" value="XM_033601631.1"/>
</dbReference>
<dbReference type="CDD" id="cd13854">
    <property type="entry name" value="CuRO_1_MaLCC_like"/>
    <property type="match status" value="1"/>
</dbReference>
<dbReference type="Pfam" id="PF07732">
    <property type="entry name" value="Cu-oxidase_3"/>
    <property type="match status" value="1"/>
</dbReference>
<dbReference type="InterPro" id="IPR011707">
    <property type="entry name" value="Cu-oxidase-like_N"/>
</dbReference>
<proteinExistence type="inferred from homology"/>
<dbReference type="PROSITE" id="PS00079">
    <property type="entry name" value="MULTICOPPER_OXIDASE1"/>
    <property type="match status" value="1"/>
</dbReference>
<dbReference type="FunFam" id="2.60.40.420:FF:000021">
    <property type="entry name" value="Extracellular dihydrogeodin oxidase/laccase"/>
    <property type="match status" value="1"/>
</dbReference>
<comment type="similarity">
    <text evidence="1">Belongs to the multicopper oxidase family.</text>
</comment>
<dbReference type="OrthoDB" id="2121828at2759"/>
<dbReference type="CDD" id="cd13901">
    <property type="entry name" value="CuRO_3_MaLCC_like"/>
    <property type="match status" value="1"/>
</dbReference>
<reference evidence="9" key="3">
    <citation type="submission" date="2025-08" db="UniProtKB">
        <authorList>
            <consortium name="RefSeq"/>
        </authorList>
    </citation>
    <scope>IDENTIFICATION</scope>
    <source>
        <strain evidence="9">CBS 342.82</strain>
    </source>
</reference>
<dbReference type="GO" id="GO:0016491">
    <property type="term" value="F:oxidoreductase activity"/>
    <property type="evidence" value="ECO:0007669"/>
    <property type="project" value="UniProtKB-KW"/>
</dbReference>
<keyword evidence="8" id="KW-1185">Reference proteome</keyword>
<dbReference type="Pfam" id="PF07731">
    <property type="entry name" value="Cu-oxidase_2"/>
    <property type="match status" value="1"/>
</dbReference>
<protein>
    <submittedName>
        <fullName evidence="9">Multicopper oxidase</fullName>
    </submittedName>
</protein>
<keyword evidence="3" id="KW-0560">Oxidoreductase</keyword>
<feature type="domain" description="Plastocyanin-like" evidence="7">
    <location>
        <begin position="60"/>
        <end position="176"/>
    </location>
</feature>
<evidence type="ECO:0000313" key="9">
    <source>
        <dbReference type="RefSeq" id="XP_033458073.1"/>
    </source>
</evidence>
<gene>
    <name evidence="9" type="ORF">K489DRAFT_322506</name>
</gene>
<name>A0A6J3M284_9PEZI</name>
<evidence type="ECO:0000256" key="4">
    <source>
        <dbReference type="ARBA" id="ARBA00023008"/>
    </source>
</evidence>
<dbReference type="PANTHER" id="PTHR11709:SF145">
    <property type="entry name" value="LCC1"/>
    <property type="match status" value="1"/>
</dbReference>
<reference evidence="9" key="2">
    <citation type="submission" date="2020-04" db="EMBL/GenBank/DDBJ databases">
        <authorList>
            <consortium name="NCBI Genome Project"/>
        </authorList>
    </citation>
    <scope>NUCLEOTIDE SEQUENCE</scope>
    <source>
        <strain evidence="9">CBS 342.82</strain>
    </source>
</reference>
<dbReference type="InterPro" id="IPR001117">
    <property type="entry name" value="Cu-oxidase_2nd"/>
</dbReference>
<accession>A0A6J3M284</accession>